<name>S3CQF9_OPHP1</name>
<dbReference type="OrthoDB" id="37659at2759"/>
<evidence type="ECO:0000256" key="1">
    <source>
        <dbReference type="SAM" id="MobiDB-lite"/>
    </source>
</evidence>
<feature type="compositionally biased region" description="Polar residues" evidence="1">
    <location>
        <begin position="1"/>
        <end position="13"/>
    </location>
</feature>
<gene>
    <name evidence="2" type="ORF">F503_01606</name>
</gene>
<sequence length="123" mass="13533">MPFPASKNSTSTGPLYVQNDGPDREKSLICHAQGSAGRFRFEETLRYARTYETICGLESLGKIRAADAGRLKDVCAAVPVQNETQGWNCQDWVHDAFVVLVDGGILCLLTGSMAIRSGRRWKV</sequence>
<protein>
    <submittedName>
        <fullName evidence="2">Uncharacterized protein</fullName>
    </submittedName>
</protein>
<accession>S3CQF9</accession>
<dbReference type="AlphaFoldDB" id="S3CQF9"/>
<reference evidence="2 3" key="1">
    <citation type="journal article" date="2013" name="BMC Genomics">
        <title>The genome and transcriptome of the pine saprophyte Ophiostoma piceae, and a comparison with the bark beetle-associated pine pathogen Grosmannia clavigera.</title>
        <authorList>
            <person name="Haridas S."/>
            <person name="Wang Y."/>
            <person name="Lim L."/>
            <person name="Massoumi Alamouti S."/>
            <person name="Jackman S."/>
            <person name="Docking R."/>
            <person name="Robertson G."/>
            <person name="Birol I."/>
            <person name="Bohlmann J."/>
            <person name="Breuil C."/>
        </authorList>
    </citation>
    <scope>NUCLEOTIDE SEQUENCE [LARGE SCALE GENOMIC DNA]</scope>
    <source>
        <strain evidence="2 3">UAMH 11346</strain>
    </source>
</reference>
<dbReference type="EMBL" id="KE148173">
    <property type="protein sequence ID" value="EPE02865.1"/>
    <property type="molecule type" value="Genomic_DNA"/>
</dbReference>
<dbReference type="InterPro" id="IPR046670">
    <property type="entry name" value="DUF6540"/>
</dbReference>
<dbReference type="Pfam" id="PF20174">
    <property type="entry name" value="DUF6540"/>
    <property type="match status" value="1"/>
</dbReference>
<dbReference type="Proteomes" id="UP000016923">
    <property type="component" value="Unassembled WGS sequence"/>
</dbReference>
<keyword evidence="3" id="KW-1185">Reference proteome</keyword>
<evidence type="ECO:0000313" key="2">
    <source>
        <dbReference type="EMBL" id="EPE02865.1"/>
    </source>
</evidence>
<feature type="region of interest" description="Disordered" evidence="1">
    <location>
        <begin position="1"/>
        <end position="21"/>
    </location>
</feature>
<proteinExistence type="predicted"/>
<evidence type="ECO:0000313" key="3">
    <source>
        <dbReference type="Proteomes" id="UP000016923"/>
    </source>
</evidence>
<dbReference type="eggNOG" id="ENOG502T2KM">
    <property type="taxonomic scope" value="Eukaryota"/>
</dbReference>
<organism evidence="2 3">
    <name type="scientific">Ophiostoma piceae (strain UAMH 11346)</name>
    <name type="common">Sap stain fungus</name>
    <dbReference type="NCBI Taxonomy" id="1262450"/>
    <lineage>
        <taxon>Eukaryota</taxon>
        <taxon>Fungi</taxon>
        <taxon>Dikarya</taxon>
        <taxon>Ascomycota</taxon>
        <taxon>Pezizomycotina</taxon>
        <taxon>Sordariomycetes</taxon>
        <taxon>Sordariomycetidae</taxon>
        <taxon>Ophiostomatales</taxon>
        <taxon>Ophiostomataceae</taxon>
        <taxon>Ophiostoma</taxon>
    </lineage>
</organism>
<dbReference type="HOGENOM" id="CLU_2015929_0_0_1"/>
<dbReference type="VEuPathDB" id="FungiDB:F503_01606"/>